<sequence>MAPDETAARVVETDEHGETVGRSHESGRPHAACESQDAFLFDDAARDLGDVLLAALDEVRKGRVDGGRWLSKSQKKARVECLSEVCRAHEDEKQGHGLSFTVG</sequence>
<proteinExistence type="predicted"/>
<dbReference type="EMBL" id="CP012333">
    <property type="protein sequence ID" value="AKV01587.1"/>
    <property type="molecule type" value="Genomic_DNA"/>
</dbReference>
<dbReference type="Proteomes" id="UP000064967">
    <property type="component" value="Chromosome"/>
</dbReference>
<evidence type="ECO:0000313" key="2">
    <source>
        <dbReference type="EMBL" id="AKV01587.1"/>
    </source>
</evidence>
<gene>
    <name evidence="2" type="ORF">AKJ09_08250</name>
</gene>
<dbReference type="KEGG" id="llu:AKJ09_08250"/>
<evidence type="ECO:0000313" key="3">
    <source>
        <dbReference type="Proteomes" id="UP000064967"/>
    </source>
</evidence>
<protein>
    <submittedName>
        <fullName evidence="2">Uncharacterized protein</fullName>
    </submittedName>
</protein>
<feature type="compositionally biased region" description="Basic and acidic residues" evidence="1">
    <location>
        <begin position="11"/>
        <end position="28"/>
    </location>
</feature>
<keyword evidence="3" id="KW-1185">Reference proteome</keyword>
<organism evidence="2 3">
    <name type="scientific">Labilithrix luteola</name>
    <dbReference type="NCBI Taxonomy" id="1391654"/>
    <lineage>
        <taxon>Bacteria</taxon>
        <taxon>Pseudomonadati</taxon>
        <taxon>Myxococcota</taxon>
        <taxon>Polyangia</taxon>
        <taxon>Polyangiales</taxon>
        <taxon>Labilitrichaceae</taxon>
        <taxon>Labilithrix</taxon>
    </lineage>
</organism>
<evidence type="ECO:0000256" key="1">
    <source>
        <dbReference type="SAM" id="MobiDB-lite"/>
    </source>
</evidence>
<feature type="region of interest" description="Disordered" evidence="1">
    <location>
        <begin position="1"/>
        <end position="29"/>
    </location>
</feature>
<name>A0A0K1Q7E1_9BACT</name>
<dbReference type="AlphaFoldDB" id="A0A0K1Q7E1"/>
<accession>A0A0K1Q7E1</accession>
<reference evidence="2 3" key="1">
    <citation type="submission" date="2015-08" db="EMBL/GenBank/DDBJ databases">
        <authorList>
            <person name="Babu N.S."/>
            <person name="Beckwith C.J."/>
            <person name="Beseler K.G."/>
            <person name="Brison A."/>
            <person name="Carone J.V."/>
            <person name="Caskin T.P."/>
            <person name="Diamond M."/>
            <person name="Durham M.E."/>
            <person name="Foxe J.M."/>
            <person name="Go M."/>
            <person name="Henderson B.A."/>
            <person name="Jones I.B."/>
            <person name="McGettigan J.A."/>
            <person name="Micheletti S.J."/>
            <person name="Nasrallah M.E."/>
            <person name="Ortiz D."/>
            <person name="Piller C.R."/>
            <person name="Privatt S.R."/>
            <person name="Schneider S.L."/>
            <person name="Sharp S."/>
            <person name="Smith T.C."/>
            <person name="Stanton J.D."/>
            <person name="Ullery H.E."/>
            <person name="Wilson R.J."/>
            <person name="Serrano M.G."/>
            <person name="Buck G."/>
            <person name="Lee V."/>
            <person name="Wang Y."/>
            <person name="Carvalho R."/>
            <person name="Voegtly L."/>
            <person name="Shi R."/>
            <person name="Duckworth R."/>
            <person name="Johnson A."/>
            <person name="Loviza R."/>
            <person name="Walstead R."/>
            <person name="Shah Z."/>
            <person name="Kiflezghi M."/>
            <person name="Wade K."/>
            <person name="Ball S.L."/>
            <person name="Bradley K.W."/>
            <person name="Asai D.J."/>
            <person name="Bowman C.A."/>
            <person name="Russell D.A."/>
            <person name="Pope W.H."/>
            <person name="Jacobs-Sera D."/>
            <person name="Hendrix R.W."/>
            <person name="Hatfull G.F."/>
        </authorList>
    </citation>
    <scope>NUCLEOTIDE SEQUENCE [LARGE SCALE GENOMIC DNA]</scope>
    <source>
        <strain evidence="2 3">DSM 27648</strain>
    </source>
</reference>